<feature type="region of interest" description="Disordered" evidence="1">
    <location>
        <begin position="1"/>
        <end position="61"/>
    </location>
</feature>
<evidence type="ECO:0000313" key="2">
    <source>
        <dbReference type="EMBL" id="PSS03697.1"/>
    </source>
</evidence>
<evidence type="ECO:0000256" key="1">
    <source>
        <dbReference type="SAM" id="MobiDB-lite"/>
    </source>
</evidence>
<protein>
    <submittedName>
        <fullName evidence="2">Uncharacterized protein</fullName>
    </submittedName>
</protein>
<dbReference type="AlphaFoldDB" id="A0A2T3AMY2"/>
<evidence type="ECO:0000313" key="3">
    <source>
        <dbReference type="Proteomes" id="UP000241462"/>
    </source>
</evidence>
<dbReference type="Proteomes" id="UP000241462">
    <property type="component" value="Unassembled WGS sequence"/>
</dbReference>
<keyword evidence="3" id="KW-1185">Reference proteome</keyword>
<reference evidence="2 3" key="1">
    <citation type="journal article" date="2018" name="Mycol. Prog.">
        <title>Coniella lustricola, a new species from submerged detritus.</title>
        <authorList>
            <person name="Raudabaugh D.B."/>
            <person name="Iturriaga T."/>
            <person name="Carver A."/>
            <person name="Mondo S."/>
            <person name="Pangilinan J."/>
            <person name="Lipzen A."/>
            <person name="He G."/>
            <person name="Amirebrahimi M."/>
            <person name="Grigoriev I.V."/>
            <person name="Miller A.N."/>
        </authorList>
    </citation>
    <scope>NUCLEOTIDE SEQUENCE [LARGE SCALE GENOMIC DNA]</scope>
    <source>
        <strain evidence="2 3">B22-T-1</strain>
    </source>
</reference>
<sequence length="61" mass="6755">MRTPLDQPKPMATSYSPPLPARESEPSMYFSNMRPPQSADLLRLGNLGDEGDSPPVVRQVQ</sequence>
<name>A0A2T3AMY2_9PEZI</name>
<dbReference type="EMBL" id="KZ678374">
    <property type="protein sequence ID" value="PSS03697.1"/>
    <property type="molecule type" value="Genomic_DNA"/>
</dbReference>
<organism evidence="2 3">
    <name type="scientific">Coniella lustricola</name>
    <dbReference type="NCBI Taxonomy" id="2025994"/>
    <lineage>
        <taxon>Eukaryota</taxon>
        <taxon>Fungi</taxon>
        <taxon>Dikarya</taxon>
        <taxon>Ascomycota</taxon>
        <taxon>Pezizomycotina</taxon>
        <taxon>Sordariomycetes</taxon>
        <taxon>Sordariomycetidae</taxon>
        <taxon>Diaporthales</taxon>
        <taxon>Schizoparmaceae</taxon>
        <taxon>Coniella</taxon>
    </lineage>
</organism>
<dbReference type="InParanoid" id="A0A2T3AMY2"/>
<accession>A0A2T3AMY2</accession>
<proteinExistence type="predicted"/>
<gene>
    <name evidence="2" type="ORF">BD289DRAFT_420983</name>
</gene>